<reference evidence="1" key="1">
    <citation type="submission" date="2021-02" db="EMBL/GenBank/DDBJ databases">
        <title>Genomic Encyclopedia of Type Strains, Phase IV (KMG-V): Genome sequencing to study the core and pangenomes of soil and plant-associated prokaryotes.</title>
        <authorList>
            <person name="Whitman W."/>
        </authorList>
    </citation>
    <scope>NUCLEOTIDE SEQUENCE</scope>
    <source>
        <strain evidence="1">USDA 406</strain>
    </source>
</reference>
<gene>
    <name evidence="1" type="ORF">JOH49_003393</name>
</gene>
<organism evidence="1 2">
    <name type="scientific">Bradyrhizobium elkanii</name>
    <dbReference type="NCBI Taxonomy" id="29448"/>
    <lineage>
        <taxon>Bacteria</taxon>
        <taxon>Pseudomonadati</taxon>
        <taxon>Pseudomonadota</taxon>
        <taxon>Alphaproteobacteria</taxon>
        <taxon>Hyphomicrobiales</taxon>
        <taxon>Nitrobacteraceae</taxon>
        <taxon>Bradyrhizobium</taxon>
    </lineage>
</organism>
<protein>
    <submittedName>
        <fullName evidence="1">Uncharacterized protein</fullName>
    </submittedName>
</protein>
<sequence>MLPPLIDELAQLTQLIGSEEGATSTNRDYEVGLDNVSPFDRKCAQPPFGACVQHAVSAPVVAHGKQIERLSS</sequence>
<evidence type="ECO:0000313" key="1">
    <source>
        <dbReference type="EMBL" id="MBP1293640.1"/>
    </source>
</evidence>
<comment type="caution">
    <text evidence="1">The sequence shown here is derived from an EMBL/GenBank/DDBJ whole genome shotgun (WGS) entry which is preliminary data.</text>
</comment>
<dbReference type="EMBL" id="JAFICZ010000001">
    <property type="protein sequence ID" value="MBP1293640.1"/>
    <property type="molecule type" value="Genomic_DNA"/>
</dbReference>
<name>A0A8I1Y7D8_BRAEL</name>
<dbReference type="Proteomes" id="UP000673383">
    <property type="component" value="Unassembled WGS sequence"/>
</dbReference>
<evidence type="ECO:0000313" key="2">
    <source>
        <dbReference type="Proteomes" id="UP000673383"/>
    </source>
</evidence>
<dbReference type="AlphaFoldDB" id="A0A8I1Y7D8"/>
<proteinExistence type="predicted"/>
<accession>A0A8I1Y7D8</accession>